<dbReference type="RefSeq" id="XP_007685838.1">
    <property type="nucleotide sequence ID" value="XM_007687648.1"/>
</dbReference>
<dbReference type="GeneID" id="19122651"/>
<gene>
    <name evidence="1" type="ORF">COCMIDRAFT_34840</name>
</gene>
<evidence type="ECO:0000313" key="1">
    <source>
        <dbReference type="EMBL" id="EUC47607.1"/>
    </source>
</evidence>
<dbReference type="OrthoDB" id="10478059at2759"/>
<dbReference type="KEGG" id="bor:COCMIDRAFT_34840"/>
<keyword evidence="2" id="KW-1185">Reference proteome</keyword>
<dbReference type="EMBL" id="KI963950">
    <property type="protein sequence ID" value="EUC47607.1"/>
    <property type="molecule type" value="Genomic_DNA"/>
</dbReference>
<organism evidence="1 2">
    <name type="scientific">Bipolaris oryzae ATCC 44560</name>
    <dbReference type="NCBI Taxonomy" id="930090"/>
    <lineage>
        <taxon>Eukaryota</taxon>
        <taxon>Fungi</taxon>
        <taxon>Dikarya</taxon>
        <taxon>Ascomycota</taxon>
        <taxon>Pezizomycotina</taxon>
        <taxon>Dothideomycetes</taxon>
        <taxon>Pleosporomycetidae</taxon>
        <taxon>Pleosporales</taxon>
        <taxon>Pleosporineae</taxon>
        <taxon>Pleosporaceae</taxon>
        <taxon>Bipolaris</taxon>
    </lineage>
</organism>
<protein>
    <submittedName>
        <fullName evidence="1">Uncharacterized protein</fullName>
    </submittedName>
</protein>
<dbReference type="HOGENOM" id="CLU_056028_0_0_1"/>
<reference evidence="1 2" key="1">
    <citation type="journal article" date="2013" name="PLoS Genet.">
        <title>Comparative genome structure, secondary metabolite, and effector coding capacity across Cochliobolus pathogens.</title>
        <authorList>
            <person name="Condon B.J."/>
            <person name="Leng Y."/>
            <person name="Wu D."/>
            <person name="Bushley K.E."/>
            <person name="Ohm R.A."/>
            <person name="Otillar R."/>
            <person name="Martin J."/>
            <person name="Schackwitz W."/>
            <person name="Grimwood J."/>
            <person name="MohdZainudin N."/>
            <person name="Xue C."/>
            <person name="Wang R."/>
            <person name="Manning V.A."/>
            <person name="Dhillon B."/>
            <person name="Tu Z.J."/>
            <person name="Steffenson B.J."/>
            <person name="Salamov A."/>
            <person name="Sun H."/>
            <person name="Lowry S."/>
            <person name="LaButti K."/>
            <person name="Han J."/>
            <person name="Copeland A."/>
            <person name="Lindquist E."/>
            <person name="Barry K."/>
            <person name="Schmutz J."/>
            <person name="Baker S.E."/>
            <person name="Ciuffetti L.M."/>
            <person name="Grigoriev I.V."/>
            <person name="Zhong S."/>
            <person name="Turgeon B.G."/>
        </authorList>
    </citation>
    <scope>NUCLEOTIDE SEQUENCE [LARGE SCALE GENOMIC DNA]</scope>
    <source>
        <strain evidence="1 2">ATCC 44560</strain>
    </source>
</reference>
<dbReference type="AlphaFoldDB" id="W6Z7A4"/>
<accession>W6Z7A4</accession>
<name>W6Z7A4_COCMI</name>
<dbReference type="Proteomes" id="UP000054032">
    <property type="component" value="Unassembled WGS sequence"/>
</dbReference>
<evidence type="ECO:0000313" key="2">
    <source>
        <dbReference type="Proteomes" id="UP000054032"/>
    </source>
</evidence>
<sequence length="295" mass="33006">MAGARPLPHLRRLIFPLLQPRSLSTALHYSRPSLPVWASYSYVLVTRLHAWGHWHMHVTHDSMHMHTTAHHLACPRHHCPLLCLSLCNRPFCPDAADVRLGALDCHVCSAPNPAHDTLTARPSGKTSCPPTTGNAQHPECSANPIYRSLSFPAPFFAHVAPEPRSIALACWVETVEIYACTPRSLTGQLRGCLLPPNRVNFPTPQGSMVTITRSLIADLHVTAYASEPCLAQWHRLASRAAILRIQSSIIICLLRSRRICRLSRITEPCLLTYLHQQPKYTDRPLLHVMLYHPAV</sequence>
<proteinExistence type="predicted"/>